<dbReference type="PANTHER" id="PTHR35901">
    <property type="entry name" value="RIBONUCLEASE VAPC3"/>
    <property type="match status" value="1"/>
</dbReference>
<keyword evidence="1" id="KW-0460">Magnesium</keyword>
<name>T1ARV9_9ZZZZ</name>
<comment type="caution">
    <text evidence="3">The sequence shown here is derived from an EMBL/GenBank/DDBJ whole genome shotgun (WGS) entry which is preliminary data.</text>
</comment>
<dbReference type="EMBL" id="AUZY01005382">
    <property type="protein sequence ID" value="EQD59283.1"/>
    <property type="molecule type" value="Genomic_DNA"/>
</dbReference>
<organism evidence="3">
    <name type="scientific">mine drainage metagenome</name>
    <dbReference type="NCBI Taxonomy" id="410659"/>
    <lineage>
        <taxon>unclassified sequences</taxon>
        <taxon>metagenomes</taxon>
        <taxon>ecological metagenomes</taxon>
    </lineage>
</organism>
<dbReference type="Pfam" id="PF01850">
    <property type="entry name" value="PIN"/>
    <property type="match status" value="1"/>
</dbReference>
<protein>
    <submittedName>
        <fullName evidence="3">PilT protein domain protein</fullName>
    </submittedName>
</protein>
<dbReference type="InterPro" id="IPR051619">
    <property type="entry name" value="TypeII_TA_RNase_PINc/VapC"/>
</dbReference>
<dbReference type="Gene3D" id="3.40.50.1010">
    <property type="entry name" value="5'-nuclease"/>
    <property type="match status" value="1"/>
</dbReference>
<accession>T1ARV9</accession>
<dbReference type="InterPro" id="IPR029060">
    <property type="entry name" value="PIN-like_dom_sf"/>
</dbReference>
<evidence type="ECO:0000259" key="2">
    <source>
        <dbReference type="Pfam" id="PF01850"/>
    </source>
</evidence>
<sequence length="130" mass="14753">MKGDKVTSSYVMDSSSLFTLFFFDSEDRVKNIMRESFILDLTGYELGSVLTKGNDGHIKGLKNETIIGLVREIEKIISNIKVIRLSPTHIYEIMALSVSTGLTFYDASYVFYSKNLSLALLTDDREMYVK</sequence>
<dbReference type="AlphaFoldDB" id="T1ARV9"/>
<evidence type="ECO:0000313" key="3">
    <source>
        <dbReference type="EMBL" id="EQD59283.1"/>
    </source>
</evidence>
<dbReference type="CDD" id="cd09873">
    <property type="entry name" value="PIN_Pae0151-like"/>
    <property type="match status" value="1"/>
</dbReference>
<feature type="non-terminal residue" evidence="3">
    <location>
        <position position="130"/>
    </location>
</feature>
<reference evidence="3" key="2">
    <citation type="journal article" date="2014" name="ISME J.">
        <title>Microbial stratification in low pH oxic and suboxic macroscopic growths along an acid mine drainage.</title>
        <authorList>
            <person name="Mendez-Garcia C."/>
            <person name="Mesa V."/>
            <person name="Sprenger R.R."/>
            <person name="Richter M."/>
            <person name="Diez M.S."/>
            <person name="Solano J."/>
            <person name="Bargiela R."/>
            <person name="Golyshina O.V."/>
            <person name="Manteca A."/>
            <person name="Ramos J.L."/>
            <person name="Gallego J.R."/>
            <person name="Llorente I."/>
            <person name="Martins Dos Santos V.A."/>
            <person name="Jensen O.N."/>
            <person name="Pelaez A.I."/>
            <person name="Sanchez J."/>
            <person name="Ferrer M."/>
        </authorList>
    </citation>
    <scope>NUCLEOTIDE SEQUENCE</scope>
</reference>
<dbReference type="InterPro" id="IPR044153">
    <property type="entry name" value="PIN_Pae0151-like"/>
</dbReference>
<dbReference type="PANTHER" id="PTHR35901:SF1">
    <property type="entry name" value="EXONUCLEASE VAPC9"/>
    <property type="match status" value="1"/>
</dbReference>
<evidence type="ECO:0000256" key="1">
    <source>
        <dbReference type="ARBA" id="ARBA00022842"/>
    </source>
</evidence>
<proteinExistence type="predicted"/>
<dbReference type="SUPFAM" id="SSF88723">
    <property type="entry name" value="PIN domain-like"/>
    <property type="match status" value="1"/>
</dbReference>
<reference evidence="3" key="1">
    <citation type="submission" date="2013-08" db="EMBL/GenBank/DDBJ databases">
        <authorList>
            <person name="Mendez C."/>
            <person name="Richter M."/>
            <person name="Ferrer M."/>
            <person name="Sanchez J."/>
        </authorList>
    </citation>
    <scope>NUCLEOTIDE SEQUENCE</scope>
</reference>
<feature type="domain" description="PIN" evidence="2">
    <location>
        <begin position="10"/>
        <end position="128"/>
    </location>
</feature>
<gene>
    <name evidence="3" type="ORF">B1B_08267</name>
</gene>
<dbReference type="InterPro" id="IPR002716">
    <property type="entry name" value="PIN_dom"/>
</dbReference>